<evidence type="ECO:0000256" key="1">
    <source>
        <dbReference type="SAM" id="Phobius"/>
    </source>
</evidence>
<feature type="transmembrane region" description="Helical" evidence="1">
    <location>
        <begin position="145"/>
        <end position="164"/>
    </location>
</feature>
<dbReference type="PANTHER" id="PTHR36434:SF1">
    <property type="entry name" value="MEMBRANE PROTEASE YUGP-RELATED"/>
    <property type="match status" value="1"/>
</dbReference>
<dbReference type="Proteomes" id="UP001500604">
    <property type="component" value="Unassembled WGS sequence"/>
</dbReference>
<name>A0ABP8V1P3_9GAMM</name>
<keyword evidence="1" id="KW-1133">Transmembrane helix</keyword>
<dbReference type="InterPro" id="IPR007395">
    <property type="entry name" value="Zn_peptidase_2"/>
</dbReference>
<organism evidence="2 3">
    <name type="scientific">Kistimonas scapharcae</name>
    <dbReference type="NCBI Taxonomy" id="1036133"/>
    <lineage>
        <taxon>Bacteria</taxon>
        <taxon>Pseudomonadati</taxon>
        <taxon>Pseudomonadota</taxon>
        <taxon>Gammaproteobacteria</taxon>
        <taxon>Oceanospirillales</taxon>
        <taxon>Endozoicomonadaceae</taxon>
        <taxon>Kistimonas</taxon>
    </lineage>
</organism>
<comment type="caution">
    <text evidence="2">The sequence shown here is derived from an EMBL/GenBank/DDBJ whole genome shotgun (WGS) entry which is preliminary data.</text>
</comment>
<dbReference type="PANTHER" id="PTHR36434">
    <property type="entry name" value="MEMBRANE PROTEASE YUGP-RELATED"/>
    <property type="match status" value="1"/>
</dbReference>
<keyword evidence="1" id="KW-0472">Membrane</keyword>
<accession>A0ABP8V1P3</accession>
<evidence type="ECO:0000313" key="2">
    <source>
        <dbReference type="EMBL" id="GAA4649856.1"/>
    </source>
</evidence>
<feature type="transmembrane region" description="Helical" evidence="1">
    <location>
        <begin position="201"/>
        <end position="222"/>
    </location>
</feature>
<reference evidence="3" key="1">
    <citation type="journal article" date="2019" name="Int. J. Syst. Evol. Microbiol.">
        <title>The Global Catalogue of Microorganisms (GCM) 10K type strain sequencing project: providing services to taxonomists for standard genome sequencing and annotation.</title>
        <authorList>
            <consortium name="The Broad Institute Genomics Platform"/>
            <consortium name="The Broad Institute Genome Sequencing Center for Infectious Disease"/>
            <person name="Wu L."/>
            <person name="Ma J."/>
        </authorList>
    </citation>
    <scope>NUCLEOTIDE SEQUENCE [LARGE SCALE GENOMIC DNA]</scope>
    <source>
        <strain evidence="3">JCM 17805</strain>
    </source>
</reference>
<keyword evidence="1" id="KW-0812">Transmembrane</keyword>
<evidence type="ECO:0000313" key="3">
    <source>
        <dbReference type="Proteomes" id="UP001500604"/>
    </source>
</evidence>
<dbReference type="EMBL" id="BAABFL010000324">
    <property type="protein sequence ID" value="GAA4649856.1"/>
    <property type="molecule type" value="Genomic_DNA"/>
</dbReference>
<gene>
    <name evidence="2" type="ORF">GCM10023116_21370</name>
</gene>
<dbReference type="RefSeq" id="WP_345195869.1">
    <property type="nucleotide sequence ID" value="NZ_BAABFL010000324.1"/>
</dbReference>
<keyword evidence="3" id="KW-1185">Reference proteome</keyword>
<sequence length="226" mass="25295">MIVAIIGLLILVLACLPQWWVRRTLRRYGTERADMPGTGGELAEHLIERFGLDVSVQRGGPHEDYYDPEKRLVSLSPDHYDGRSVTAVAVATHEVGHALQHHHQDPRFMNRQKRIRTAQRIERFSTIAIMATPLLPLLTKLPHTALVTVLLALAGMLAATWIQLMTLPVELDASFNRALPILEEGYLSPDDMPGARRVLRAAAYTYVAATLASLLNVGRWIAILRR</sequence>
<proteinExistence type="predicted"/>
<protein>
    <submittedName>
        <fullName evidence="2">Zinc metallopeptidase</fullName>
    </submittedName>
</protein>
<dbReference type="Pfam" id="PF04298">
    <property type="entry name" value="Zn_peptidase_2"/>
    <property type="match status" value="1"/>
</dbReference>